<accession>A0ABN8RTT9</accession>
<reference evidence="1 2" key="1">
    <citation type="submission" date="2022-05" db="EMBL/GenBank/DDBJ databases">
        <authorList>
            <consortium name="Genoscope - CEA"/>
            <person name="William W."/>
        </authorList>
    </citation>
    <scope>NUCLEOTIDE SEQUENCE [LARGE SCALE GENOMIC DNA]</scope>
</reference>
<name>A0ABN8RTT9_9CNID</name>
<gene>
    <name evidence="1" type="ORF">PLOB_00027627</name>
</gene>
<keyword evidence="2" id="KW-1185">Reference proteome</keyword>
<dbReference type="Proteomes" id="UP001159405">
    <property type="component" value="Unassembled WGS sequence"/>
</dbReference>
<evidence type="ECO:0000313" key="2">
    <source>
        <dbReference type="Proteomes" id="UP001159405"/>
    </source>
</evidence>
<comment type="caution">
    <text evidence="1">The sequence shown here is derived from an EMBL/GenBank/DDBJ whole genome shotgun (WGS) entry which is preliminary data.</text>
</comment>
<organism evidence="1 2">
    <name type="scientific">Porites lobata</name>
    <dbReference type="NCBI Taxonomy" id="104759"/>
    <lineage>
        <taxon>Eukaryota</taxon>
        <taxon>Metazoa</taxon>
        <taxon>Cnidaria</taxon>
        <taxon>Anthozoa</taxon>
        <taxon>Hexacorallia</taxon>
        <taxon>Scleractinia</taxon>
        <taxon>Fungiina</taxon>
        <taxon>Poritidae</taxon>
        <taxon>Porites</taxon>
    </lineage>
</organism>
<evidence type="ECO:0000313" key="1">
    <source>
        <dbReference type="EMBL" id="CAH3182916.1"/>
    </source>
</evidence>
<sequence>MDILTERISEFANYHPLVQLLPSYVKDTTHFLNILKEIDVLPTNAILVTLIVSSLYTNIPTNEGIDVSTIALSQRTDRSVRSYRIHL</sequence>
<dbReference type="EMBL" id="CALNXK010000337">
    <property type="protein sequence ID" value="CAH3182916.1"/>
    <property type="molecule type" value="Genomic_DNA"/>
</dbReference>
<protein>
    <submittedName>
        <fullName evidence="1">Uncharacterized protein</fullName>
    </submittedName>
</protein>
<proteinExistence type="predicted"/>